<evidence type="ECO:0000313" key="2">
    <source>
        <dbReference type="Proteomes" id="UP000704712"/>
    </source>
</evidence>
<gene>
    <name evidence="1" type="ORF">GN958_ATG08244</name>
</gene>
<organism evidence="1 2">
    <name type="scientific">Phytophthora infestans</name>
    <name type="common">Potato late blight agent</name>
    <name type="synonym">Botrytis infestans</name>
    <dbReference type="NCBI Taxonomy" id="4787"/>
    <lineage>
        <taxon>Eukaryota</taxon>
        <taxon>Sar</taxon>
        <taxon>Stramenopiles</taxon>
        <taxon>Oomycota</taxon>
        <taxon>Peronosporomycetes</taxon>
        <taxon>Peronosporales</taxon>
        <taxon>Peronosporaceae</taxon>
        <taxon>Phytophthora</taxon>
    </lineage>
</organism>
<proteinExistence type="predicted"/>
<protein>
    <recommendedName>
        <fullName evidence="3">Bzip transcription factor</fullName>
    </recommendedName>
</protein>
<name>A0A8S9UU37_PHYIN</name>
<accession>A0A8S9UU37</accession>
<evidence type="ECO:0000313" key="1">
    <source>
        <dbReference type="EMBL" id="KAF4142584.1"/>
    </source>
</evidence>
<comment type="caution">
    <text evidence="1">The sequence shown here is derived from an EMBL/GenBank/DDBJ whole genome shotgun (WGS) entry which is preliminary data.</text>
</comment>
<reference evidence="1" key="1">
    <citation type="submission" date="2020-03" db="EMBL/GenBank/DDBJ databases">
        <title>Hybrid Assembly of Korean Phytophthora infestans isolates.</title>
        <authorList>
            <person name="Prokchorchik M."/>
            <person name="Lee Y."/>
            <person name="Seo J."/>
            <person name="Cho J.-H."/>
            <person name="Park Y.-E."/>
            <person name="Jang D.-C."/>
            <person name="Im J.-S."/>
            <person name="Choi J.-G."/>
            <person name="Park H.-J."/>
            <person name="Lee G.-B."/>
            <person name="Lee Y.-G."/>
            <person name="Hong S.-Y."/>
            <person name="Cho K."/>
            <person name="Sohn K.H."/>
        </authorList>
    </citation>
    <scope>NUCLEOTIDE SEQUENCE</scope>
    <source>
        <strain evidence="1">KR_2_A2</strain>
    </source>
</reference>
<dbReference type="EMBL" id="JAACNO010001173">
    <property type="protein sequence ID" value="KAF4142584.1"/>
    <property type="molecule type" value="Genomic_DNA"/>
</dbReference>
<evidence type="ECO:0008006" key="3">
    <source>
        <dbReference type="Google" id="ProtNLM"/>
    </source>
</evidence>
<dbReference type="AlphaFoldDB" id="A0A8S9UU37"/>
<sequence>MQAMRSPPAFDAQMSKHVSSLSSKIVRPVFRRNFARSTDVAKFLQRGVDHSSLTIQLPTLSVPVELSSFAVGRAQSENSMSSHCNTSTLPLDTDQIRPKKKRKQINCFNTIEQAVRKLRGDIPVLELQRDTLRDKGQQDAWDVVVEYLRIFRFGVLVVLPQSDSHNASEDTKRKLAFLRSSMTDDVSLGERVGVKALMDQWQLYSSSFQSVCLQPDRIQRTTHQFVSVSATLNFTVSEATLKNVFPHLKEQLLRLKLLGQRLRVPYSIDFEWDADERRLSRVEATTNFFTPLMHILGNLADVASVLEHALLTRDGAVGISSNMET</sequence>
<dbReference type="Proteomes" id="UP000704712">
    <property type="component" value="Unassembled WGS sequence"/>
</dbReference>